<accession>A0A178TKD8</accession>
<gene>
    <name evidence="2" type="ORF">TAF16_0754</name>
</gene>
<sequence length="152" mass="18152">MMKRQRWLIVYVLFMFFAISSPYWLWKLNPETTLNVLIINKTVPDETYREHAGLVWLLNQQKYVKPNGTRYKLSKDYVGFMPNGKKERPWPTSLQPYDVIYVADTYGVYENDFTAEKKRETLEKSVWRFDRARSESLARCDVCRKQNAYCGV</sequence>
<keyword evidence="1" id="KW-0812">Transmembrane</keyword>
<keyword evidence="1" id="KW-1133">Transmembrane helix</keyword>
<evidence type="ECO:0000313" key="2">
    <source>
        <dbReference type="EMBL" id="OAO81444.1"/>
    </source>
</evidence>
<name>A0A178TKD8_9BACL</name>
<feature type="transmembrane region" description="Helical" evidence="1">
    <location>
        <begin position="7"/>
        <end position="26"/>
    </location>
</feature>
<organism evidence="2 3">
    <name type="scientific">Anoxybacillus flavithermus</name>
    <dbReference type="NCBI Taxonomy" id="33934"/>
    <lineage>
        <taxon>Bacteria</taxon>
        <taxon>Bacillati</taxon>
        <taxon>Bacillota</taxon>
        <taxon>Bacilli</taxon>
        <taxon>Bacillales</taxon>
        <taxon>Anoxybacillaceae</taxon>
        <taxon>Anoxybacillus</taxon>
    </lineage>
</organism>
<dbReference type="EMBL" id="LUCQ01000053">
    <property type="protein sequence ID" value="OAO81444.1"/>
    <property type="molecule type" value="Genomic_DNA"/>
</dbReference>
<protein>
    <submittedName>
        <fullName evidence="2">Uncharacterized protein</fullName>
    </submittedName>
</protein>
<keyword evidence="3" id="KW-1185">Reference proteome</keyword>
<dbReference type="Proteomes" id="UP000078336">
    <property type="component" value="Unassembled WGS sequence"/>
</dbReference>
<proteinExistence type="predicted"/>
<keyword evidence="1" id="KW-0472">Membrane</keyword>
<comment type="caution">
    <text evidence="2">The sequence shown here is derived from an EMBL/GenBank/DDBJ whole genome shotgun (WGS) entry which is preliminary data.</text>
</comment>
<evidence type="ECO:0000256" key="1">
    <source>
        <dbReference type="SAM" id="Phobius"/>
    </source>
</evidence>
<reference evidence="2 3" key="1">
    <citation type="submission" date="2016-03" db="EMBL/GenBank/DDBJ databases">
        <title>Spore heat resistance.</title>
        <authorList>
            <person name="Boekhorst J."/>
            <person name="Berendsen E.M."/>
            <person name="Wells-Bennik M.H."/>
            <person name="Kuipers O.P."/>
        </authorList>
    </citation>
    <scope>NUCLEOTIDE SEQUENCE [LARGE SCALE GENOMIC DNA]</scope>
    <source>
        <strain evidence="2 3">AF16</strain>
    </source>
</reference>
<dbReference type="AlphaFoldDB" id="A0A178TKD8"/>
<evidence type="ECO:0000313" key="3">
    <source>
        <dbReference type="Proteomes" id="UP000078336"/>
    </source>
</evidence>
<dbReference type="PATRIC" id="fig|33934.7.peg.1153"/>